<proteinExistence type="inferred from homology"/>
<dbReference type="InterPro" id="IPR005875">
    <property type="entry name" value="PurK"/>
</dbReference>
<dbReference type="EMBL" id="UINC01001170">
    <property type="protein sequence ID" value="SUZ73161.1"/>
    <property type="molecule type" value="Genomic_DNA"/>
</dbReference>
<dbReference type="InterPro" id="IPR011054">
    <property type="entry name" value="Rudment_hybrid_motif"/>
</dbReference>
<feature type="domain" description="ATP-grasp" evidence="5">
    <location>
        <begin position="109"/>
        <end position="295"/>
    </location>
</feature>
<dbReference type="Pfam" id="PF22660">
    <property type="entry name" value="RS_preATP-grasp-like"/>
    <property type="match status" value="1"/>
</dbReference>
<dbReference type="NCBIfam" id="TIGR01161">
    <property type="entry name" value="purK"/>
    <property type="match status" value="1"/>
</dbReference>
<dbReference type="Pfam" id="PF02222">
    <property type="entry name" value="ATP-grasp"/>
    <property type="match status" value="1"/>
</dbReference>
<evidence type="ECO:0000256" key="2">
    <source>
        <dbReference type="ARBA" id="ARBA00022755"/>
    </source>
</evidence>
<dbReference type="InterPro" id="IPR003135">
    <property type="entry name" value="ATP-grasp_carboxylate-amine"/>
</dbReference>
<dbReference type="GO" id="GO:0046872">
    <property type="term" value="F:metal ion binding"/>
    <property type="evidence" value="ECO:0007669"/>
    <property type="project" value="InterPro"/>
</dbReference>
<dbReference type="PANTHER" id="PTHR11609:SF5">
    <property type="entry name" value="PHOSPHORIBOSYLAMINOIMIDAZOLE CARBOXYLASE"/>
    <property type="match status" value="1"/>
</dbReference>
<dbReference type="HAMAP" id="MF_01928">
    <property type="entry name" value="PurK"/>
    <property type="match status" value="1"/>
</dbReference>
<dbReference type="AlphaFoldDB" id="A0A381Q1F0"/>
<dbReference type="GO" id="GO:0005524">
    <property type="term" value="F:ATP binding"/>
    <property type="evidence" value="ECO:0007669"/>
    <property type="project" value="UniProtKB-KW"/>
</dbReference>
<accession>A0A381Q1F0</accession>
<reference evidence="6" key="1">
    <citation type="submission" date="2018-05" db="EMBL/GenBank/DDBJ databases">
        <authorList>
            <person name="Lanie J.A."/>
            <person name="Ng W.-L."/>
            <person name="Kazmierczak K.M."/>
            <person name="Andrzejewski T.M."/>
            <person name="Davidsen T.M."/>
            <person name="Wayne K.J."/>
            <person name="Tettelin H."/>
            <person name="Glass J.I."/>
            <person name="Rusch D."/>
            <person name="Podicherti R."/>
            <person name="Tsui H.-C.T."/>
            <person name="Winkler M.E."/>
        </authorList>
    </citation>
    <scope>NUCLEOTIDE SEQUENCE</scope>
</reference>
<dbReference type="Gene3D" id="3.40.50.20">
    <property type="match status" value="1"/>
</dbReference>
<dbReference type="Pfam" id="PF17769">
    <property type="entry name" value="PurK_C"/>
    <property type="match status" value="1"/>
</dbReference>
<keyword evidence="3" id="KW-0067">ATP-binding</keyword>
<dbReference type="SUPFAM" id="SSF52440">
    <property type="entry name" value="PreATP-grasp domain"/>
    <property type="match status" value="1"/>
</dbReference>
<evidence type="ECO:0000313" key="6">
    <source>
        <dbReference type="EMBL" id="SUZ73161.1"/>
    </source>
</evidence>
<name>A0A381Q1F0_9ZZZZ</name>
<dbReference type="GO" id="GO:0005829">
    <property type="term" value="C:cytosol"/>
    <property type="evidence" value="ECO:0007669"/>
    <property type="project" value="TreeGrafter"/>
</dbReference>
<dbReference type="InterPro" id="IPR013815">
    <property type="entry name" value="ATP_grasp_subdomain_1"/>
</dbReference>
<sequence length="382" mass="43287">MFSSNKIIGILGGGQLGKMTLEVSNKWDIKIYILDPDENCPSKSLCDKFFQGDLMDFNTVYKFGKEVDIITIEIENINVEALEELKKENKIVYPQPQVLKIVQDKSLQKEFYFNNNIPSAPFKTFNSKDEIKNFLSKEGRSYPFIWKSSKMGYDGYGVKVIDNNNSIEDIPDKHCIIEDKAEIKKELSVMVVSRPSGELINYPVVEMEFNTKSNQVEYIISPARISQEIKEKAENLALRVCKSFGNIGLLAVEMFLTIDDDLLVNEVAPRPHNSYHFSIEGSETSQFEQLIRSILDLPIGNTNMTDKSVMVNLVGEPDTKGPVVYKNMDQIIGIKGVNPHIYGKKETRPNRKMGHITVINSDIETAIKIAKEIKQTVRVTST</sequence>
<dbReference type="InterPro" id="IPR040686">
    <property type="entry name" value="PurK_C"/>
</dbReference>
<dbReference type="InterPro" id="IPR016185">
    <property type="entry name" value="PreATP-grasp_dom_sf"/>
</dbReference>
<dbReference type="PROSITE" id="PS50975">
    <property type="entry name" value="ATP_GRASP"/>
    <property type="match status" value="1"/>
</dbReference>
<organism evidence="6">
    <name type="scientific">marine metagenome</name>
    <dbReference type="NCBI Taxonomy" id="408172"/>
    <lineage>
        <taxon>unclassified sequences</taxon>
        <taxon>metagenomes</taxon>
        <taxon>ecological metagenomes</taxon>
    </lineage>
</organism>
<dbReference type="PANTHER" id="PTHR11609">
    <property type="entry name" value="PURINE BIOSYNTHESIS PROTEIN 6/7, PUR6/7"/>
    <property type="match status" value="1"/>
</dbReference>
<dbReference type="SUPFAM" id="SSF56059">
    <property type="entry name" value="Glutathione synthetase ATP-binding domain-like"/>
    <property type="match status" value="1"/>
</dbReference>
<evidence type="ECO:0000256" key="1">
    <source>
        <dbReference type="ARBA" id="ARBA00022741"/>
    </source>
</evidence>
<keyword evidence="1" id="KW-0547">Nucleotide-binding</keyword>
<dbReference type="NCBIfam" id="NF004679">
    <property type="entry name" value="PRK06019.1-5"/>
    <property type="match status" value="1"/>
</dbReference>
<dbReference type="Gene3D" id="3.30.1490.20">
    <property type="entry name" value="ATP-grasp fold, A domain"/>
    <property type="match status" value="1"/>
</dbReference>
<evidence type="ECO:0000256" key="3">
    <source>
        <dbReference type="ARBA" id="ARBA00022840"/>
    </source>
</evidence>
<dbReference type="GO" id="GO:0006189">
    <property type="term" value="P:'de novo' IMP biosynthetic process"/>
    <property type="evidence" value="ECO:0007669"/>
    <property type="project" value="InterPro"/>
</dbReference>
<dbReference type="InterPro" id="IPR011761">
    <property type="entry name" value="ATP-grasp"/>
</dbReference>
<dbReference type="SUPFAM" id="SSF51246">
    <property type="entry name" value="Rudiment single hybrid motif"/>
    <property type="match status" value="1"/>
</dbReference>
<dbReference type="Gene3D" id="3.30.470.20">
    <property type="entry name" value="ATP-grasp fold, B domain"/>
    <property type="match status" value="1"/>
</dbReference>
<protein>
    <recommendedName>
        <fullName evidence="5">ATP-grasp domain-containing protein</fullName>
    </recommendedName>
</protein>
<gene>
    <name evidence="6" type="ORF">METZ01_LOCUS26015</name>
</gene>
<comment type="pathway">
    <text evidence="4">Purine metabolism.</text>
</comment>
<evidence type="ECO:0000259" key="5">
    <source>
        <dbReference type="PROSITE" id="PS50975"/>
    </source>
</evidence>
<keyword evidence="2" id="KW-0658">Purine biosynthesis</keyword>
<dbReference type="InterPro" id="IPR054350">
    <property type="entry name" value="PurT/PurK_preATP-grasp"/>
</dbReference>
<dbReference type="GO" id="GO:0004638">
    <property type="term" value="F:phosphoribosylaminoimidazole carboxylase activity"/>
    <property type="evidence" value="ECO:0007669"/>
    <property type="project" value="InterPro"/>
</dbReference>
<evidence type="ECO:0000256" key="4">
    <source>
        <dbReference type="ARBA" id="ARBA00025704"/>
    </source>
</evidence>